<proteinExistence type="predicted"/>
<dbReference type="Gene3D" id="3.90.1150.10">
    <property type="entry name" value="Aspartate Aminotransferase, domain 1"/>
    <property type="match status" value="1"/>
</dbReference>
<dbReference type="InterPro" id="IPR015422">
    <property type="entry name" value="PyrdxlP-dep_Trfase_small"/>
</dbReference>
<name>A0A444J753_9BACT</name>
<dbReference type="Proteomes" id="UP000288086">
    <property type="component" value="Unassembled WGS sequence"/>
</dbReference>
<dbReference type="GO" id="GO:0004069">
    <property type="term" value="F:L-aspartate:2-oxoglutarate aminotransferase activity"/>
    <property type="evidence" value="ECO:0007669"/>
    <property type="project" value="UniProtKB-EC"/>
</dbReference>
<comment type="caution">
    <text evidence="1">The sequence shown here is derived from an EMBL/GenBank/DDBJ whole genome shotgun (WGS) entry which is preliminary data.</text>
</comment>
<dbReference type="EMBL" id="MTKP01000100">
    <property type="protein sequence ID" value="RWX48891.1"/>
    <property type="molecule type" value="Genomic_DNA"/>
</dbReference>
<organism evidence="1 2">
    <name type="scientific">Candidatus Electrothrix communis</name>
    <dbReference type="NCBI Taxonomy" id="1859133"/>
    <lineage>
        <taxon>Bacteria</taxon>
        <taxon>Pseudomonadati</taxon>
        <taxon>Thermodesulfobacteriota</taxon>
        <taxon>Desulfobulbia</taxon>
        <taxon>Desulfobulbales</taxon>
        <taxon>Desulfobulbaceae</taxon>
        <taxon>Candidatus Electrothrix</taxon>
    </lineage>
</organism>
<dbReference type="PANTHER" id="PTHR42691">
    <property type="entry name" value="ASPARTATE AMINOTRANSFERASE YHDR-RELATED"/>
    <property type="match status" value="1"/>
</dbReference>
<dbReference type="AlphaFoldDB" id="A0A444J753"/>
<keyword evidence="1" id="KW-0032">Aminotransferase</keyword>
<feature type="non-terminal residue" evidence="1">
    <location>
        <position position="65"/>
    </location>
</feature>
<sequence>MTVAKKMQEFAENSSWIRKMFEQGAKMKAEFGAENVFDFSLGNPDVAPPKKFFEVLADLVEGDTP</sequence>
<evidence type="ECO:0000313" key="1">
    <source>
        <dbReference type="EMBL" id="RWX48891.1"/>
    </source>
</evidence>
<keyword evidence="1" id="KW-0808">Transferase</keyword>
<dbReference type="PANTHER" id="PTHR42691:SF1">
    <property type="entry name" value="ASPARTATE AMINOTRANSFERASE YHDR-RELATED"/>
    <property type="match status" value="1"/>
</dbReference>
<protein>
    <submittedName>
        <fullName evidence="1">Aspartate aminotransferase</fullName>
        <ecNumber evidence="1">2.6.1.1</ecNumber>
    </submittedName>
</protein>
<accession>A0A444J753</accession>
<keyword evidence="2" id="KW-1185">Reference proteome</keyword>
<evidence type="ECO:0000313" key="2">
    <source>
        <dbReference type="Proteomes" id="UP000288086"/>
    </source>
</evidence>
<reference evidence="1 2" key="1">
    <citation type="submission" date="2017-01" db="EMBL/GenBank/DDBJ databases">
        <title>The cable genome- insights into the physiology and evolution of filamentous bacteria capable of sulfide oxidation via long distance electron transfer.</title>
        <authorList>
            <person name="Schreiber L."/>
            <person name="Bjerg J.T."/>
            <person name="Boggild A."/>
            <person name="Van De Vossenberg J."/>
            <person name="Meysman F."/>
            <person name="Nielsen L.P."/>
            <person name="Schramm A."/>
            <person name="Kjeldsen K.U."/>
        </authorList>
    </citation>
    <scope>NUCLEOTIDE SEQUENCE [LARGE SCALE GENOMIC DNA]</scope>
    <source>
        <strain evidence="1">A1</strain>
    </source>
</reference>
<dbReference type="EC" id="2.6.1.1" evidence="1"/>
<gene>
    <name evidence="1" type="ORF">VT98_11001</name>
</gene>